<dbReference type="Pfam" id="PF16858">
    <property type="entry name" value="CNDH2_C"/>
    <property type="match status" value="1"/>
</dbReference>
<name>A0ABM1M318_NICVS</name>
<dbReference type="RefSeq" id="XP_017768969.1">
    <property type="nucleotide sequence ID" value="XM_017913480.1"/>
</dbReference>
<organism evidence="6 7">
    <name type="scientific">Nicrophorus vespilloides</name>
    <name type="common">Boreal carrion beetle</name>
    <dbReference type="NCBI Taxonomy" id="110193"/>
    <lineage>
        <taxon>Eukaryota</taxon>
        <taxon>Metazoa</taxon>
        <taxon>Ecdysozoa</taxon>
        <taxon>Arthropoda</taxon>
        <taxon>Hexapoda</taxon>
        <taxon>Insecta</taxon>
        <taxon>Pterygota</taxon>
        <taxon>Neoptera</taxon>
        <taxon>Endopterygota</taxon>
        <taxon>Coleoptera</taxon>
        <taxon>Polyphaga</taxon>
        <taxon>Staphyliniformia</taxon>
        <taxon>Silphidae</taxon>
        <taxon>Nicrophorinae</taxon>
        <taxon>Nicrophorus</taxon>
    </lineage>
</organism>
<evidence type="ECO:0000259" key="4">
    <source>
        <dbReference type="Pfam" id="PF06278"/>
    </source>
</evidence>
<evidence type="ECO:0000259" key="5">
    <source>
        <dbReference type="Pfam" id="PF16858"/>
    </source>
</evidence>
<evidence type="ECO:0000313" key="7">
    <source>
        <dbReference type="RefSeq" id="XP_017768968.1"/>
    </source>
</evidence>
<dbReference type="GeneID" id="108557094"/>
<feature type="domain" description="Condensin II complex subunit H2 N-terminal" evidence="4">
    <location>
        <begin position="28"/>
        <end position="121"/>
    </location>
</feature>
<dbReference type="InterPro" id="IPR031739">
    <property type="entry name" value="Ncaph2"/>
</dbReference>
<reference evidence="7 8" key="1">
    <citation type="submission" date="2025-05" db="UniProtKB">
        <authorList>
            <consortium name="RefSeq"/>
        </authorList>
    </citation>
    <scope>IDENTIFICATION</scope>
    <source>
        <tissue evidence="7 8">Whole Larva</tissue>
    </source>
</reference>
<sequence length="680" mass="77285">MAEEEDELLNEIAAQPHAASPAGQMILRMHRHLKKPTIEAPLAEEMLTYLNYLRESQVFLNNGIMNFSFAEGALLIQIAAQLYSRKVDLLWKSVIEYHEHMANYEEPTEDNAREMERIQERKNRYSRKKKVPEVLPEAAENLPQPLVLNGLQTLRQYPPQTSENQQLDEVQLPDQVPQEPEPIVQANEEAPVIVAEPTPQEEQEENNVNLPQPEDVAEVVPLDPEVQIKQEMQEYIDKAYSMCPKEVHANLFQNLASLVYDVIVLDDDTTVIVTSTPRKTVDSHSDVESGFFDHSDIESVVPNGDNRTTPITPMLFSPVPDEYYAEDRTTVDYPELAEEEQKNTSEEQIIELETSAQDDSGIFGDNNVTVEEVVSRACRKRTSIIPVFSEIKIPKRRKVLCKKSLTVNLKSFESFFSKTYQAESGEGDPPPFVDDSDSVSDSDIFVIIDDDDDGDDHNNIHEVREVTIKEESSDEAPALMECTDEQTIESEKNDDLECMKINFDLRIAELEKARVEQNKIMQEEARTAEEQAKKYREWSEFINEKIGEEQENDFDIHAEGSKIIESIGEVGDVKKFAELADGNSPRDVCCSFIAMLELVNKCNVELDGTNPGGLANDTLKLKLVSKDRHHESLLGYNAPSELSYRENLANVARSRFQFQHTRPLDLPSTSTGYQAKRPRY</sequence>
<gene>
    <name evidence="7 8" type="primary">LOC108557094</name>
</gene>
<evidence type="ECO:0000313" key="6">
    <source>
        <dbReference type="Proteomes" id="UP000695000"/>
    </source>
</evidence>
<dbReference type="InterPro" id="IPR009378">
    <property type="entry name" value="H2_N"/>
</dbReference>
<protein>
    <submittedName>
        <fullName evidence="7 8">Titin-like</fullName>
    </submittedName>
</protein>
<dbReference type="Proteomes" id="UP000695000">
    <property type="component" value="Unplaced"/>
</dbReference>
<dbReference type="InterPro" id="IPR031737">
    <property type="entry name" value="CNDH2_C"/>
</dbReference>
<dbReference type="PANTHER" id="PTHR14324:SF3">
    <property type="entry name" value="CONDENSIN-2 COMPLEX SUBUNIT H2"/>
    <property type="match status" value="1"/>
</dbReference>
<dbReference type="PANTHER" id="PTHR14324">
    <property type="entry name" value="CONDENSIN-2 COMPLEX SUBUNIT H2"/>
    <property type="match status" value="1"/>
</dbReference>
<proteinExistence type="inferred from homology"/>
<evidence type="ECO:0000256" key="2">
    <source>
        <dbReference type="ARBA" id="ARBA00007844"/>
    </source>
</evidence>
<dbReference type="RefSeq" id="XP_017768968.1">
    <property type="nucleotide sequence ID" value="XM_017913479.1"/>
</dbReference>
<evidence type="ECO:0000256" key="3">
    <source>
        <dbReference type="ARBA" id="ARBA00023242"/>
    </source>
</evidence>
<keyword evidence="3" id="KW-0539">Nucleus</keyword>
<feature type="domain" description="Condensin-2 complex subunit H2 C-terminal" evidence="5">
    <location>
        <begin position="509"/>
        <end position="633"/>
    </location>
</feature>
<keyword evidence="6" id="KW-1185">Reference proteome</keyword>
<comment type="similarity">
    <text evidence="2">Belongs to the CND2 H2 (condensin-2 subunit 2) family.</text>
</comment>
<accession>A0ABM1M318</accession>
<comment type="subcellular location">
    <subcellularLocation>
        <location evidence="1">Nucleus</location>
    </subcellularLocation>
</comment>
<evidence type="ECO:0000256" key="1">
    <source>
        <dbReference type="ARBA" id="ARBA00004123"/>
    </source>
</evidence>
<evidence type="ECO:0000313" key="8">
    <source>
        <dbReference type="RefSeq" id="XP_017768969.1"/>
    </source>
</evidence>
<dbReference type="Pfam" id="PF06278">
    <property type="entry name" value="CNDH2_N"/>
    <property type="match status" value="1"/>
</dbReference>